<dbReference type="InParanoid" id="F6ZRJ8"/>
<sequence>MSLHVFLVNRGHMTNLDVDWAMKRVSDLKRAVSTKFDVKPEKQVMLTSGGQVLDDEQKVCSYPVGTESNPIYLFNKSMMEQSALLSNKTIVKSGFDKEIHNSLHLPVCYGTLHSRTQLAMQIHEETRHQVATMETLVADEHLMFQGWQAAVSNLHVSLVDFKQRLSSMRDQCSLMLSKSTNHIEVLNGFEEVLEMLSRIPVVESLLKSDESSGVTLLEWIEGKSPGVKIADLIEDCRQRVSQLTTDKLSALLLECDKVTTQATNPRMREISGIVDRLAALDHVINAARQQVAEQRGIAQGFVKNQDTARDLQEGSMNRDTLRTLCESHVTQLQIMRDNESATREALIKCDSAKSELAQNLHTRLR</sequence>
<dbReference type="InterPro" id="IPR040040">
    <property type="entry name" value="ATG11"/>
</dbReference>
<dbReference type="PANTHER" id="PTHR13222">
    <property type="entry name" value="RB1-INDUCIBLE COILED-COIL"/>
    <property type="match status" value="1"/>
</dbReference>
<dbReference type="InterPro" id="IPR029071">
    <property type="entry name" value="Ubiquitin-like_domsf"/>
</dbReference>
<dbReference type="Ensembl" id="ENSCINT00000004276.3">
    <property type="protein sequence ID" value="ENSCINP00000004276.3"/>
    <property type="gene ID" value="ENSCING00000002108.3"/>
</dbReference>
<evidence type="ECO:0008006" key="3">
    <source>
        <dbReference type="Google" id="ProtNLM"/>
    </source>
</evidence>
<name>F6ZRJ8_CIOIN</name>
<dbReference type="HOGENOM" id="CLU_003711_1_0_1"/>
<dbReference type="GO" id="GO:0000045">
    <property type="term" value="P:autophagosome assembly"/>
    <property type="evidence" value="ECO:0007669"/>
    <property type="project" value="InterPro"/>
</dbReference>
<dbReference type="AlphaFoldDB" id="F6ZRJ8"/>
<reference evidence="1" key="2">
    <citation type="submission" date="2025-08" db="UniProtKB">
        <authorList>
            <consortium name="Ensembl"/>
        </authorList>
    </citation>
    <scope>IDENTIFICATION</scope>
</reference>
<dbReference type="GeneTree" id="ENSGT00390000015871"/>
<accession>F6ZRJ8</accession>
<dbReference type="SUPFAM" id="SSF54236">
    <property type="entry name" value="Ubiquitin-like"/>
    <property type="match status" value="1"/>
</dbReference>
<protein>
    <recommendedName>
        <fullName evidence="3">Ubiquitin-like domain-containing protein</fullName>
    </recommendedName>
</protein>
<dbReference type="PANTHER" id="PTHR13222:SF1">
    <property type="entry name" value="RB1-INDUCIBLE COILED-COIL PROTEIN 1"/>
    <property type="match status" value="1"/>
</dbReference>
<reference evidence="2" key="1">
    <citation type="journal article" date="2002" name="Science">
        <title>The draft genome of Ciona intestinalis: insights into chordate and vertebrate origins.</title>
        <authorList>
            <person name="Dehal P."/>
            <person name="Satou Y."/>
            <person name="Campbell R.K."/>
            <person name="Chapman J."/>
            <person name="Degnan B."/>
            <person name="De Tomaso A."/>
            <person name="Davidson B."/>
            <person name="Di Gregorio A."/>
            <person name="Gelpke M."/>
            <person name="Goodstein D.M."/>
            <person name="Harafuji N."/>
            <person name="Hastings K.E."/>
            <person name="Ho I."/>
            <person name="Hotta K."/>
            <person name="Huang W."/>
            <person name="Kawashima T."/>
            <person name="Lemaire P."/>
            <person name="Martinez D."/>
            <person name="Meinertzhagen I.A."/>
            <person name="Necula S."/>
            <person name="Nonaka M."/>
            <person name="Putnam N."/>
            <person name="Rash S."/>
            <person name="Saiga H."/>
            <person name="Satake M."/>
            <person name="Terry A."/>
            <person name="Yamada L."/>
            <person name="Wang H.G."/>
            <person name="Awazu S."/>
            <person name="Azumi K."/>
            <person name="Boore J."/>
            <person name="Branno M."/>
            <person name="Chin-Bow S."/>
            <person name="DeSantis R."/>
            <person name="Doyle S."/>
            <person name="Francino P."/>
            <person name="Keys D.N."/>
            <person name="Haga S."/>
            <person name="Hayashi H."/>
            <person name="Hino K."/>
            <person name="Imai K.S."/>
            <person name="Inaba K."/>
            <person name="Kano S."/>
            <person name="Kobayashi K."/>
            <person name="Kobayashi M."/>
            <person name="Lee B.I."/>
            <person name="Makabe K.W."/>
            <person name="Manohar C."/>
            <person name="Matassi G."/>
            <person name="Medina M."/>
            <person name="Mochizuki Y."/>
            <person name="Mount S."/>
            <person name="Morishita T."/>
            <person name="Miura S."/>
            <person name="Nakayama A."/>
            <person name="Nishizaka S."/>
            <person name="Nomoto H."/>
            <person name="Ohta F."/>
            <person name="Oishi K."/>
            <person name="Rigoutsos I."/>
            <person name="Sano M."/>
            <person name="Sasaki A."/>
            <person name="Sasakura Y."/>
            <person name="Shoguchi E."/>
            <person name="Shin-i T."/>
            <person name="Spagnuolo A."/>
            <person name="Stainier D."/>
            <person name="Suzuki M.M."/>
            <person name="Tassy O."/>
            <person name="Takatori N."/>
            <person name="Tokuoka M."/>
            <person name="Yagi K."/>
            <person name="Yoshizaki F."/>
            <person name="Wada S."/>
            <person name="Zhang C."/>
            <person name="Hyatt P.D."/>
            <person name="Larimer F."/>
            <person name="Detter C."/>
            <person name="Doggett N."/>
            <person name="Glavina T."/>
            <person name="Hawkins T."/>
            <person name="Richardson P."/>
            <person name="Lucas S."/>
            <person name="Kohara Y."/>
            <person name="Levine M."/>
            <person name="Satoh N."/>
            <person name="Rokhsar D.S."/>
        </authorList>
    </citation>
    <scope>NUCLEOTIDE SEQUENCE [LARGE SCALE GENOMIC DNA]</scope>
</reference>
<keyword evidence="2" id="KW-1185">Reference proteome</keyword>
<reference evidence="1" key="3">
    <citation type="submission" date="2025-09" db="UniProtKB">
        <authorList>
            <consortium name="Ensembl"/>
        </authorList>
    </citation>
    <scope>IDENTIFICATION</scope>
</reference>
<dbReference type="CDD" id="cd17060">
    <property type="entry name" value="Ubl_RB1CC1"/>
    <property type="match status" value="1"/>
</dbReference>
<organism evidence="1 2">
    <name type="scientific">Ciona intestinalis</name>
    <name type="common">Transparent sea squirt</name>
    <name type="synonym">Ascidia intestinalis</name>
    <dbReference type="NCBI Taxonomy" id="7719"/>
    <lineage>
        <taxon>Eukaryota</taxon>
        <taxon>Metazoa</taxon>
        <taxon>Chordata</taxon>
        <taxon>Tunicata</taxon>
        <taxon>Ascidiacea</taxon>
        <taxon>Phlebobranchia</taxon>
        <taxon>Cionidae</taxon>
        <taxon>Ciona</taxon>
    </lineage>
</organism>
<dbReference type="STRING" id="7719.ENSCINP00000004276"/>
<evidence type="ECO:0000313" key="1">
    <source>
        <dbReference type="Ensembl" id="ENSCINP00000004276.3"/>
    </source>
</evidence>
<evidence type="ECO:0000313" key="2">
    <source>
        <dbReference type="Proteomes" id="UP000008144"/>
    </source>
</evidence>
<dbReference type="Gene3D" id="3.10.20.90">
    <property type="entry name" value="Phosphatidylinositol 3-kinase Catalytic Subunit, Chain A, domain 1"/>
    <property type="match status" value="1"/>
</dbReference>
<dbReference type="Proteomes" id="UP000008144">
    <property type="component" value="Unassembled WGS sequence"/>
</dbReference>
<dbReference type="OMA" id="CAYLQTR"/>
<proteinExistence type="predicted"/>